<keyword evidence="3" id="KW-0808">Transferase</keyword>
<keyword evidence="10" id="KW-1185">Reference proteome</keyword>
<evidence type="ECO:0000313" key="10">
    <source>
        <dbReference type="Proteomes" id="UP000245133"/>
    </source>
</evidence>
<proteinExistence type="inferred from homology"/>
<evidence type="ECO:0000256" key="3">
    <source>
        <dbReference type="ARBA" id="ARBA00022679"/>
    </source>
</evidence>
<organism evidence="9 10">
    <name type="scientific">Leptospira ryugenii</name>
    <dbReference type="NCBI Taxonomy" id="1917863"/>
    <lineage>
        <taxon>Bacteria</taxon>
        <taxon>Pseudomonadati</taxon>
        <taxon>Spirochaetota</taxon>
        <taxon>Spirochaetia</taxon>
        <taxon>Leptospirales</taxon>
        <taxon>Leptospiraceae</taxon>
        <taxon>Leptospira</taxon>
    </lineage>
</organism>
<keyword evidence="6 8" id="KW-0472">Membrane</keyword>
<keyword evidence="5 8" id="KW-1133">Transmembrane helix</keyword>
<evidence type="ECO:0000256" key="2">
    <source>
        <dbReference type="ARBA" id="ARBA00022475"/>
    </source>
</evidence>
<gene>
    <name evidence="9" type="ORF">LPTSP4_34890</name>
</gene>
<feature type="transmembrane region" description="Helical" evidence="8">
    <location>
        <begin position="115"/>
        <end position="132"/>
    </location>
</feature>
<protein>
    <recommendedName>
        <fullName evidence="11">PF09594 family protein</fullName>
    </recommendedName>
</protein>
<comment type="caution">
    <text evidence="9">The sequence shown here is derived from an EMBL/GenBank/DDBJ whole genome shotgun (WGS) entry which is preliminary data.</text>
</comment>
<evidence type="ECO:0000256" key="4">
    <source>
        <dbReference type="ARBA" id="ARBA00022692"/>
    </source>
</evidence>
<feature type="transmembrane region" description="Helical" evidence="8">
    <location>
        <begin position="399"/>
        <end position="419"/>
    </location>
</feature>
<dbReference type="Pfam" id="PF09594">
    <property type="entry name" value="GT87"/>
    <property type="match status" value="1"/>
</dbReference>
<dbReference type="RefSeq" id="WP_108978336.1">
    <property type="nucleotide sequence ID" value="NZ_BFBB01000009.1"/>
</dbReference>
<dbReference type="GO" id="GO:0005886">
    <property type="term" value="C:plasma membrane"/>
    <property type="evidence" value="ECO:0007669"/>
    <property type="project" value="UniProtKB-SubCell"/>
</dbReference>
<dbReference type="Proteomes" id="UP000245133">
    <property type="component" value="Unassembled WGS sequence"/>
</dbReference>
<sequence length="429" mass="49723">MWKSLQKSEVGGRILLILLLGFFLINGWNRRNQKSDFLDYYHASERWKAGENLYKFDVAYELKDKVKSWEELFLPENAKLLSDLQTQTATYIYPPLFAYLLLPLTYFPAPVASGIHQVIGFLCLLGILYLFWKGEFFGRNFKNREWILSLVLLLNFRFLESHVQNNQVGLLLVLLVLLALIAKNDGFAGILLALATSIKVTPLVFLAIFVYQKRWKAILWFVFGIFVWNALPASTHLAYTQDMTWQWWKEVLGNALTNPLLRSWKNNQSLPSTLAKYFISGADFVNQPLYRMPFLDLEMKTVQKIQAFILLLSGIPILFLMRQKNREWELTSLLFLASAIFSGISWVHSFVVCLFPIYFLLTEQALWGKETKGKKILLGICLIPLLSHRSVVGSTLESVLLMVSILLYYSFALYTYIIWKNIRADETRH</sequence>
<accession>A0A2P2E4Z1</accession>
<keyword evidence="4 8" id="KW-0812">Transmembrane</keyword>
<evidence type="ECO:0000256" key="6">
    <source>
        <dbReference type="ARBA" id="ARBA00023136"/>
    </source>
</evidence>
<evidence type="ECO:0000256" key="7">
    <source>
        <dbReference type="ARBA" id="ARBA00024033"/>
    </source>
</evidence>
<feature type="transmembrane region" description="Helical" evidence="8">
    <location>
        <begin position="12"/>
        <end position="28"/>
    </location>
</feature>
<keyword evidence="2" id="KW-1003">Cell membrane</keyword>
<dbReference type="InterPro" id="IPR018584">
    <property type="entry name" value="GT87"/>
</dbReference>
<dbReference type="EMBL" id="BFBB01000009">
    <property type="protein sequence ID" value="GBF51951.1"/>
    <property type="molecule type" value="Genomic_DNA"/>
</dbReference>
<feature type="transmembrane region" description="Helical" evidence="8">
    <location>
        <begin position="218"/>
        <end position="239"/>
    </location>
</feature>
<name>A0A2P2E4Z1_9LEPT</name>
<comment type="subcellular location">
    <subcellularLocation>
        <location evidence="1">Cell membrane</location>
        <topology evidence="1">Multi-pass membrane protein</topology>
    </subcellularLocation>
</comment>
<dbReference type="GO" id="GO:0016758">
    <property type="term" value="F:hexosyltransferase activity"/>
    <property type="evidence" value="ECO:0007669"/>
    <property type="project" value="InterPro"/>
</dbReference>
<feature type="transmembrane region" description="Helical" evidence="8">
    <location>
        <begin position="188"/>
        <end position="211"/>
    </location>
</feature>
<evidence type="ECO:0008006" key="11">
    <source>
        <dbReference type="Google" id="ProtNLM"/>
    </source>
</evidence>
<evidence type="ECO:0000313" key="9">
    <source>
        <dbReference type="EMBL" id="GBF51951.1"/>
    </source>
</evidence>
<reference evidence="9 10" key="1">
    <citation type="submission" date="2018-02" db="EMBL/GenBank/DDBJ databases">
        <title>Novel Leptospira species isolated from soil and water in Japan.</title>
        <authorList>
            <person name="Nakao R."/>
            <person name="Masuzawa T."/>
        </authorList>
    </citation>
    <scope>NUCLEOTIDE SEQUENCE [LARGE SCALE GENOMIC DNA]</scope>
    <source>
        <strain evidence="9 10">YH101</strain>
    </source>
</reference>
<comment type="similarity">
    <text evidence="7">Belongs to the glycosyltransferase 87 family.</text>
</comment>
<feature type="transmembrane region" description="Helical" evidence="8">
    <location>
        <begin position="333"/>
        <end position="361"/>
    </location>
</feature>
<dbReference type="OrthoDB" id="344834at2"/>
<evidence type="ECO:0000256" key="5">
    <source>
        <dbReference type="ARBA" id="ARBA00022989"/>
    </source>
</evidence>
<feature type="transmembrane region" description="Helical" evidence="8">
    <location>
        <begin position="163"/>
        <end position="182"/>
    </location>
</feature>
<evidence type="ECO:0000256" key="1">
    <source>
        <dbReference type="ARBA" id="ARBA00004651"/>
    </source>
</evidence>
<feature type="transmembrane region" description="Helical" evidence="8">
    <location>
        <begin position="305"/>
        <end position="321"/>
    </location>
</feature>
<feature type="transmembrane region" description="Helical" evidence="8">
    <location>
        <begin position="91"/>
        <end position="109"/>
    </location>
</feature>
<dbReference type="AlphaFoldDB" id="A0A2P2E4Z1"/>
<evidence type="ECO:0000256" key="8">
    <source>
        <dbReference type="SAM" id="Phobius"/>
    </source>
</evidence>